<evidence type="ECO:0000313" key="1">
    <source>
        <dbReference type="EMBL" id="ABL96746.1"/>
    </source>
</evidence>
<dbReference type="RefSeq" id="YP_001039699.1">
    <property type="nucleotide sequence ID" value="NC_009015.1"/>
</dbReference>
<dbReference type="Proteomes" id="UP000001793">
    <property type="component" value="Segment"/>
</dbReference>
<name>A1YZR9_9CAUD</name>
<evidence type="ECO:0000313" key="2">
    <source>
        <dbReference type="Proteomes" id="UP000001793"/>
    </source>
</evidence>
<dbReference type="EMBL" id="EF153632">
    <property type="protein sequence ID" value="ABL96746.1"/>
    <property type="molecule type" value="Genomic_DNA"/>
</dbReference>
<sequence length="63" mass="7051">MKRYQFVFSIKPRPQPWAPGMAVIGAFSGAPLILPCEPFTEASQKMVREADLCIYKAMAHPLN</sequence>
<keyword evidence="2" id="KW-1185">Reference proteome</keyword>
<accession>A1YZR9</accession>
<dbReference type="KEGG" id="vg:4818286"/>
<gene>
    <name evidence="1" type="ORF">BcepF1.015</name>
</gene>
<dbReference type="GeneID" id="4818286"/>
<reference evidence="1 2" key="1">
    <citation type="submission" date="2006-12" db="EMBL/GenBank/DDBJ databases">
        <title>Genomic analysis of Burkholderia ambifaria phage BcepF1, a member of the Bcep781- like phage supergroup.</title>
        <authorList>
            <person name="Summer E.J."/>
            <person name="Robinson S."/>
            <person name="Haines C."/>
            <person name="Adams B."/>
            <person name="Daggett M."/>
            <person name="Landua J."/>
            <person name="Swanson S."/>
            <person name="Vorndam W."/>
            <person name="Morrison W."/>
            <person name="Nail K."/>
            <person name="Gonzalez C."/>
            <person name="Young R."/>
        </authorList>
    </citation>
    <scope>NUCLEOTIDE SEQUENCE [LARGE SCALE GENOMIC DNA]</scope>
</reference>
<proteinExistence type="predicted"/>
<organism evidence="1 2">
    <name type="scientific">Burkholderia phage BcepF1</name>
    <dbReference type="NCBI Taxonomy" id="2886897"/>
    <lineage>
        <taxon>Viruses</taxon>
        <taxon>Duplodnaviria</taxon>
        <taxon>Heunggongvirae</taxon>
        <taxon>Uroviricota</taxon>
        <taxon>Caudoviricetes</taxon>
        <taxon>Lindbergviridae</taxon>
        <taxon>Bcepfunavirus</taxon>
        <taxon>Bcepfunavirus bcepF1</taxon>
    </lineage>
</organism>
<protein>
    <submittedName>
        <fullName evidence="1">Uncharacterized protein</fullName>
    </submittedName>
</protein>